<gene>
    <name evidence="1" type="ORF">TPAB3V08_LOCUS14413</name>
</gene>
<proteinExistence type="predicted"/>
<evidence type="ECO:0000313" key="1">
    <source>
        <dbReference type="EMBL" id="CAG2067470.1"/>
    </source>
</evidence>
<feature type="non-terminal residue" evidence="1">
    <location>
        <position position="1"/>
    </location>
</feature>
<comment type="caution">
    <text evidence="1">The sequence shown here is derived from an EMBL/GenBank/DDBJ whole genome shotgun (WGS) entry which is preliminary data.</text>
</comment>
<feature type="non-terminal residue" evidence="1">
    <location>
        <position position="105"/>
    </location>
</feature>
<reference evidence="1" key="1">
    <citation type="submission" date="2021-03" db="EMBL/GenBank/DDBJ databases">
        <authorList>
            <person name="Tran Van P."/>
        </authorList>
    </citation>
    <scope>NUCLEOTIDE SEQUENCE</scope>
</reference>
<protein>
    <submittedName>
        <fullName evidence="1">Uncharacterized protein</fullName>
    </submittedName>
</protein>
<sequence>IDVIYQKTTGIVRGGGVELRGLKTSPAQVLNNEYNIKLESVKFLSHTNPGLLIPEQFLEVAMQLVFENKCLSSNLRSAIVEVDKDYSLGSFLPSIKTLLRKNSAL</sequence>
<name>A0ABN7PPK2_TIMPD</name>
<dbReference type="EMBL" id="CAJPIN010069533">
    <property type="protein sequence ID" value="CAG2067470.1"/>
    <property type="molecule type" value="Genomic_DNA"/>
</dbReference>
<dbReference type="Proteomes" id="UP001153148">
    <property type="component" value="Unassembled WGS sequence"/>
</dbReference>
<accession>A0ABN7PPK2</accession>
<keyword evidence="2" id="KW-1185">Reference proteome</keyword>
<organism evidence="1 2">
    <name type="scientific">Timema podura</name>
    <name type="common">Walking stick</name>
    <dbReference type="NCBI Taxonomy" id="61482"/>
    <lineage>
        <taxon>Eukaryota</taxon>
        <taxon>Metazoa</taxon>
        <taxon>Ecdysozoa</taxon>
        <taxon>Arthropoda</taxon>
        <taxon>Hexapoda</taxon>
        <taxon>Insecta</taxon>
        <taxon>Pterygota</taxon>
        <taxon>Neoptera</taxon>
        <taxon>Polyneoptera</taxon>
        <taxon>Phasmatodea</taxon>
        <taxon>Timematodea</taxon>
        <taxon>Timematoidea</taxon>
        <taxon>Timematidae</taxon>
        <taxon>Timema</taxon>
    </lineage>
</organism>
<evidence type="ECO:0000313" key="2">
    <source>
        <dbReference type="Proteomes" id="UP001153148"/>
    </source>
</evidence>